<feature type="active site" description="Tele-phosphohistidine intermediate" evidence="3">
    <location>
        <position position="32"/>
    </location>
</feature>
<gene>
    <name evidence="5" type="ORF">AA2016_5710</name>
</gene>
<accession>A0AAC8YU94</accession>
<proteinExistence type="predicted"/>
<geneLocation type="plasmid" evidence="5 6">
    <name>pAA01</name>
</geneLocation>
<feature type="active site" description="Proton donor/acceptor" evidence="3">
    <location>
        <position position="112"/>
    </location>
</feature>
<reference evidence="5 6" key="1">
    <citation type="submission" date="2016-03" db="EMBL/GenBank/DDBJ databases">
        <title>Complete genome of Aminobacter aminovorans KCTC 2477.</title>
        <authorList>
            <person name="Kim K.M."/>
        </authorList>
    </citation>
    <scope>NUCLEOTIDE SEQUENCE [LARGE SCALE GENOMIC DNA]</scope>
    <source>
        <strain evidence="5 6">KCTC 2477</strain>
        <plasmid evidence="5 6">pAA01</plasmid>
    </source>
</reference>
<evidence type="ECO:0000313" key="5">
    <source>
        <dbReference type="EMBL" id="AMS44615.1"/>
    </source>
</evidence>
<keyword evidence="1" id="KW-0324">Glycolysis</keyword>
<evidence type="ECO:0000313" key="6">
    <source>
        <dbReference type="Proteomes" id="UP000075755"/>
    </source>
</evidence>
<dbReference type="InterPro" id="IPR029033">
    <property type="entry name" value="His_PPase_superfam"/>
</dbReference>
<feature type="binding site" evidence="4">
    <location>
        <position position="85"/>
    </location>
    <ligand>
        <name>substrate</name>
    </ligand>
</feature>
<protein>
    <submittedName>
        <fullName evidence="5">Phosphoglycerate/bisphosphoglycerate mutase</fullName>
    </submittedName>
</protein>
<dbReference type="Gene3D" id="3.40.50.1240">
    <property type="entry name" value="Phosphoglycerate mutase-like"/>
    <property type="match status" value="1"/>
</dbReference>
<evidence type="ECO:0000256" key="4">
    <source>
        <dbReference type="PIRSR" id="PIRSR613078-2"/>
    </source>
</evidence>
<dbReference type="SMART" id="SM00855">
    <property type="entry name" value="PGAM"/>
    <property type="match status" value="1"/>
</dbReference>
<dbReference type="PANTHER" id="PTHR48100:SF1">
    <property type="entry name" value="HISTIDINE PHOSPHATASE FAMILY PROTEIN-RELATED"/>
    <property type="match status" value="1"/>
</dbReference>
<organism evidence="5 6">
    <name type="scientific">Aminobacter aminovorans</name>
    <name type="common">Chelatobacter heintzii</name>
    <dbReference type="NCBI Taxonomy" id="83263"/>
    <lineage>
        <taxon>Bacteria</taxon>
        <taxon>Pseudomonadati</taxon>
        <taxon>Pseudomonadota</taxon>
        <taxon>Alphaproteobacteria</taxon>
        <taxon>Hyphomicrobiales</taxon>
        <taxon>Phyllobacteriaceae</taxon>
        <taxon>Aminobacter</taxon>
    </lineage>
</organism>
<dbReference type="PROSITE" id="PS00175">
    <property type="entry name" value="PG_MUTASE"/>
    <property type="match status" value="1"/>
</dbReference>
<dbReference type="CDD" id="cd07067">
    <property type="entry name" value="HP_PGM_like"/>
    <property type="match status" value="1"/>
</dbReference>
<keyword evidence="5" id="KW-0614">Plasmid</keyword>
<dbReference type="Proteomes" id="UP000075755">
    <property type="component" value="Plasmid pAA01"/>
</dbReference>
<dbReference type="InterPro" id="IPR050275">
    <property type="entry name" value="PGM_Phosphatase"/>
</dbReference>
<dbReference type="InterPro" id="IPR001345">
    <property type="entry name" value="PG/BPGM_mutase_AS"/>
</dbReference>
<dbReference type="AlphaFoldDB" id="A0AAC8YU94"/>
<dbReference type="Pfam" id="PF00300">
    <property type="entry name" value="His_Phos_1"/>
    <property type="match status" value="1"/>
</dbReference>
<evidence type="ECO:0000256" key="2">
    <source>
        <dbReference type="ARBA" id="ARBA00023235"/>
    </source>
</evidence>
<dbReference type="PANTHER" id="PTHR48100">
    <property type="entry name" value="BROAD-SPECIFICITY PHOSPHATASE YOR283W-RELATED"/>
    <property type="match status" value="1"/>
</dbReference>
<keyword evidence="2" id="KW-0413">Isomerase</keyword>
<dbReference type="GO" id="GO:0016791">
    <property type="term" value="F:phosphatase activity"/>
    <property type="evidence" value="ECO:0007669"/>
    <property type="project" value="TreeGrafter"/>
</dbReference>
<name>A0AAC8YU94_AMIAI</name>
<dbReference type="GO" id="GO:0005737">
    <property type="term" value="C:cytoplasm"/>
    <property type="evidence" value="ECO:0007669"/>
    <property type="project" value="TreeGrafter"/>
</dbReference>
<evidence type="ECO:0000256" key="3">
    <source>
        <dbReference type="PIRSR" id="PIRSR613078-1"/>
    </source>
</evidence>
<dbReference type="KEGG" id="aak:AA2016_5710"/>
<sequence length="221" mass="24422">MAAGIARRLIPPIFSTQKFMPFHFPDMLVIRHGETQWNVAGRLQGHKDTPLTANGVRRTLEVGTHLAVRVAACKDARFWVSPLGRARQTASILADVWGVSFDCFVDQTSLVERAFGVWEGRSAEEIEQAFPEQFEADRADPWGYAMPGGESHVELMARMRSWLVGLDRSTPHVVVAHSVSLRALRGVYTGAAPEDILAYCEPQTAAFWLSGGQETMIDALA</sequence>
<feature type="binding site" evidence="4">
    <location>
        <begin position="31"/>
        <end position="38"/>
    </location>
    <ligand>
        <name>substrate</name>
    </ligand>
</feature>
<evidence type="ECO:0000256" key="1">
    <source>
        <dbReference type="ARBA" id="ARBA00023152"/>
    </source>
</evidence>
<dbReference type="InterPro" id="IPR013078">
    <property type="entry name" value="His_Pase_superF_clade-1"/>
</dbReference>
<dbReference type="EMBL" id="CP015006">
    <property type="protein sequence ID" value="AMS44615.1"/>
    <property type="molecule type" value="Genomic_DNA"/>
</dbReference>
<dbReference type="SUPFAM" id="SSF53254">
    <property type="entry name" value="Phosphoglycerate mutase-like"/>
    <property type="match status" value="1"/>
</dbReference>